<feature type="region of interest" description="Disordered" evidence="1">
    <location>
        <begin position="18"/>
        <end position="42"/>
    </location>
</feature>
<proteinExistence type="predicted"/>
<protein>
    <submittedName>
        <fullName evidence="2">Uncharacterized protein</fullName>
    </submittedName>
</protein>
<keyword evidence="3" id="KW-1185">Reference proteome</keyword>
<reference evidence="2 3" key="1">
    <citation type="submission" date="2019-05" db="EMBL/GenBank/DDBJ databases">
        <title>Another draft genome of Portunus trituberculatus and its Hox gene families provides insights of decapod evolution.</title>
        <authorList>
            <person name="Jeong J.-H."/>
            <person name="Song I."/>
            <person name="Kim S."/>
            <person name="Choi T."/>
            <person name="Kim D."/>
            <person name="Ryu S."/>
            <person name="Kim W."/>
        </authorList>
    </citation>
    <scope>NUCLEOTIDE SEQUENCE [LARGE SCALE GENOMIC DNA]</scope>
    <source>
        <tissue evidence="2">Muscle</tissue>
    </source>
</reference>
<gene>
    <name evidence="2" type="ORF">E2C01_074884</name>
</gene>
<dbReference type="Proteomes" id="UP000324222">
    <property type="component" value="Unassembled WGS sequence"/>
</dbReference>
<evidence type="ECO:0000256" key="1">
    <source>
        <dbReference type="SAM" id="MobiDB-lite"/>
    </source>
</evidence>
<organism evidence="2 3">
    <name type="scientific">Portunus trituberculatus</name>
    <name type="common">Swimming crab</name>
    <name type="synonym">Neptunus trituberculatus</name>
    <dbReference type="NCBI Taxonomy" id="210409"/>
    <lineage>
        <taxon>Eukaryota</taxon>
        <taxon>Metazoa</taxon>
        <taxon>Ecdysozoa</taxon>
        <taxon>Arthropoda</taxon>
        <taxon>Crustacea</taxon>
        <taxon>Multicrustacea</taxon>
        <taxon>Malacostraca</taxon>
        <taxon>Eumalacostraca</taxon>
        <taxon>Eucarida</taxon>
        <taxon>Decapoda</taxon>
        <taxon>Pleocyemata</taxon>
        <taxon>Brachyura</taxon>
        <taxon>Eubrachyura</taxon>
        <taxon>Portunoidea</taxon>
        <taxon>Portunidae</taxon>
        <taxon>Portuninae</taxon>
        <taxon>Portunus</taxon>
    </lineage>
</organism>
<dbReference type="AlphaFoldDB" id="A0A5B7IEB6"/>
<evidence type="ECO:0000313" key="3">
    <source>
        <dbReference type="Proteomes" id="UP000324222"/>
    </source>
</evidence>
<comment type="caution">
    <text evidence="2">The sequence shown here is derived from an EMBL/GenBank/DDBJ whole genome shotgun (WGS) entry which is preliminary data.</text>
</comment>
<dbReference type="EMBL" id="VSRR010053665">
    <property type="protein sequence ID" value="MPC80306.1"/>
    <property type="molecule type" value="Genomic_DNA"/>
</dbReference>
<accession>A0A5B7IEB6</accession>
<evidence type="ECO:0000313" key="2">
    <source>
        <dbReference type="EMBL" id="MPC80306.1"/>
    </source>
</evidence>
<sequence length="121" mass="13509">MSLVFVDGATRSVARLLPTGDARPHPADGTNHMHKGATDRPPSTHRCLCQAITVSCGDDVHRTNEKRPIKIAAPDENLHEKGKLDPMIWGVDIPRGASRETTGDLMPKLMWPWRRWNLIGR</sequence>
<name>A0A5B7IEB6_PORTR</name>